<gene>
    <name evidence="2" type="ORF">AN403_5006</name>
</gene>
<dbReference type="EMBL" id="LJXB01000067">
    <property type="protein sequence ID" value="KPU60553.1"/>
    <property type="molecule type" value="Genomic_DNA"/>
</dbReference>
<keyword evidence="1" id="KW-0472">Membrane</keyword>
<dbReference type="PATRIC" id="fig|294.162.peg.1769"/>
<keyword evidence="1" id="KW-0812">Transmembrane</keyword>
<dbReference type="Proteomes" id="UP000050349">
    <property type="component" value="Unassembled WGS sequence"/>
</dbReference>
<sequence length="241" mass="27165">MLYPEAEYTCAVGTGAKAKEASQRGGVHIRTFKSSTKLWSIQYDGTIAMRFYVLAAVVLAAVWIWSSVVTESQQVNYFLVDGVKYCLNSDVISRGVSSEEERQSILISGVDIVGSNVEKIRVFLERNDAGMNDPGRSTYEFIKSSSGTLELVEATNDFVVFRSDQADLKKFLIFKDLRDYEYFRYDCMFQSICSIRGAYEGKISLSVDFHPGEKVLSNVEVLKLYRAVKHIVFGAFVMHQC</sequence>
<keyword evidence="1" id="KW-1133">Transmembrane helix</keyword>
<feature type="transmembrane region" description="Helical" evidence="1">
    <location>
        <begin position="47"/>
        <end position="66"/>
    </location>
</feature>
<name>A0A0N8NXL7_PSEFL</name>
<evidence type="ECO:0000313" key="2">
    <source>
        <dbReference type="EMBL" id="KPU60553.1"/>
    </source>
</evidence>
<reference evidence="2 3" key="1">
    <citation type="submission" date="2015-09" db="EMBL/GenBank/DDBJ databases">
        <authorList>
            <consortium name="Swine Surveillance"/>
        </authorList>
    </citation>
    <scope>NUCLEOTIDE SEQUENCE [LARGE SCALE GENOMIC DNA]</scope>
    <source>
        <strain evidence="2 3">S613</strain>
    </source>
</reference>
<organism evidence="2 3">
    <name type="scientific">Pseudomonas fluorescens</name>
    <dbReference type="NCBI Taxonomy" id="294"/>
    <lineage>
        <taxon>Bacteria</taxon>
        <taxon>Pseudomonadati</taxon>
        <taxon>Pseudomonadota</taxon>
        <taxon>Gammaproteobacteria</taxon>
        <taxon>Pseudomonadales</taxon>
        <taxon>Pseudomonadaceae</taxon>
        <taxon>Pseudomonas</taxon>
    </lineage>
</organism>
<evidence type="ECO:0000313" key="3">
    <source>
        <dbReference type="Proteomes" id="UP000050349"/>
    </source>
</evidence>
<dbReference type="AlphaFoldDB" id="A0A0N8NXL7"/>
<accession>A0A0N8NXL7</accession>
<comment type="caution">
    <text evidence="2">The sequence shown here is derived from an EMBL/GenBank/DDBJ whole genome shotgun (WGS) entry which is preliminary data.</text>
</comment>
<proteinExistence type="predicted"/>
<protein>
    <submittedName>
        <fullName evidence="2">Uncharacterized protein</fullName>
    </submittedName>
</protein>
<evidence type="ECO:0000256" key="1">
    <source>
        <dbReference type="SAM" id="Phobius"/>
    </source>
</evidence>